<evidence type="ECO:0000313" key="2">
    <source>
        <dbReference type="Proteomes" id="UP000249829"/>
    </source>
</evidence>
<feature type="non-terminal residue" evidence="1">
    <location>
        <position position="1"/>
    </location>
</feature>
<accession>A0A2V5HKE1</accession>
<keyword evidence="2" id="KW-1185">Reference proteome</keyword>
<dbReference type="Proteomes" id="UP000249829">
    <property type="component" value="Unassembled WGS sequence"/>
</dbReference>
<gene>
    <name evidence="1" type="ORF">BO99DRAFT_339681</name>
</gene>
<organism evidence="1 2">
    <name type="scientific">Aspergillus violaceofuscus (strain CBS 115571)</name>
    <dbReference type="NCBI Taxonomy" id="1450538"/>
    <lineage>
        <taxon>Eukaryota</taxon>
        <taxon>Fungi</taxon>
        <taxon>Dikarya</taxon>
        <taxon>Ascomycota</taxon>
        <taxon>Pezizomycotina</taxon>
        <taxon>Eurotiomycetes</taxon>
        <taxon>Eurotiomycetidae</taxon>
        <taxon>Eurotiales</taxon>
        <taxon>Aspergillaceae</taxon>
        <taxon>Aspergillus</taxon>
    </lineage>
</organism>
<dbReference type="AlphaFoldDB" id="A0A2V5HKE1"/>
<reference evidence="1 2" key="1">
    <citation type="submission" date="2018-02" db="EMBL/GenBank/DDBJ databases">
        <title>The genomes of Aspergillus section Nigri reveals drivers in fungal speciation.</title>
        <authorList>
            <consortium name="DOE Joint Genome Institute"/>
            <person name="Vesth T.C."/>
            <person name="Nybo J."/>
            <person name="Theobald S."/>
            <person name="Brandl J."/>
            <person name="Frisvad J.C."/>
            <person name="Nielsen K.F."/>
            <person name="Lyhne E.K."/>
            <person name="Kogle M.E."/>
            <person name="Kuo A."/>
            <person name="Riley R."/>
            <person name="Clum A."/>
            <person name="Nolan M."/>
            <person name="Lipzen A."/>
            <person name="Salamov A."/>
            <person name="Henrissat B."/>
            <person name="Wiebenga A."/>
            <person name="De vries R.P."/>
            <person name="Grigoriev I.V."/>
            <person name="Mortensen U.H."/>
            <person name="Andersen M.R."/>
            <person name="Baker S.E."/>
        </authorList>
    </citation>
    <scope>NUCLEOTIDE SEQUENCE [LARGE SCALE GENOMIC DNA]</scope>
    <source>
        <strain evidence="1 2">CBS 115571</strain>
    </source>
</reference>
<dbReference type="EMBL" id="KZ825166">
    <property type="protein sequence ID" value="PYI16640.1"/>
    <property type="molecule type" value="Genomic_DNA"/>
</dbReference>
<name>A0A2V5HKE1_ASPV1</name>
<proteinExistence type="predicted"/>
<evidence type="ECO:0000313" key="1">
    <source>
        <dbReference type="EMBL" id="PYI16640.1"/>
    </source>
</evidence>
<sequence>SQVKNKSFPSAFKNLELSAAAVLQHLKIISKFNNIQTQINNLIRQLSKAN</sequence>
<protein>
    <submittedName>
        <fullName evidence="1">Uncharacterized protein</fullName>
    </submittedName>
</protein>